<sequence>MVNVSEAMAKMELQAVVGPNMNFEDVPKPVEIACRTKKELEKTLRYVQEQMGDPVVSVKLMEYIANLESERDLAQEEYQSTFGKLERVDADLESHKHWLKVAGGEIEKYKNENKHLWALIGIKAAEMNV</sequence>
<evidence type="ECO:0000313" key="3">
    <source>
        <dbReference type="Proteomes" id="UP000265816"/>
    </source>
</evidence>
<feature type="coiled-coil region" evidence="1">
    <location>
        <begin position="57"/>
        <end position="84"/>
    </location>
</feature>
<comment type="caution">
    <text evidence="2">The sequence shown here is derived from an EMBL/GenBank/DDBJ whole genome shotgun (WGS) entry which is preliminary data.</text>
</comment>
<evidence type="ECO:0000313" key="2">
    <source>
        <dbReference type="EMBL" id="RID85648.1"/>
    </source>
</evidence>
<reference evidence="2 3" key="1">
    <citation type="submission" date="2018-08" db="EMBL/GenBank/DDBJ databases">
        <title>Bacillus jemisoniae sp. nov., Bacillus chryseoplanitiae sp. nov., Bacillus resnikiae sp. nov., and Bacillus frankliniae sp. nov., isolated from Viking spacecraft and associated surfaces.</title>
        <authorList>
            <person name="Seuylemezian A."/>
            <person name="Vaishampayan P."/>
        </authorList>
    </citation>
    <scope>NUCLEOTIDE SEQUENCE [LARGE SCALE GENOMIC DNA]</scope>
    <source>
        <strain evidence="2 3">JJ-247</strain>
    </source>
</reference>
<dbReference type="Proteomes" id="UP000265816">
    <property type="component" value="Unassembled WGS sequence"/>
</dbReference>
<name>A0A398B9X6_9BACI</name>
<accession>A0A398B9X6</accession>
<dbReference type="RefSeq" id="WP_119112501.1">
    <property type="nucleotide sequence ID" value="NZ_CBCSEO010000002.1"/>
</dbReference>
<protein>
    <submittedName>
        <fullName evidence="2">Uncharacterized protein</fullName>
    </submittedName>
</protein>
<organism evidence="2 3">
    <name type="scientific">Mesobacillus zeae</name>
    <dbReference type="NCBI Taxonomy" id="1917180"/>
    <lineage>
        <taxon>Bacteria</taxon>
        <taxon>Bacillati</taxon>
        <taxon>Bacillota</taxon>
        <taxon>Bacilli</taxon>
        <taxon>Bacillales</taxon>
        <taxon>Bacillaceae</taxon>
        <taxon>Mesobacillus</taxon>
    </lineage>
</organism>
<proteinExistence type="predicted"/>
<keyword evidence="3" id="KW-1185">Reference proteome</keyword>
<dbReference type="AlphaFoldDB" id="A0A398B9X6"/>
<evidence type="ECO:0000256" key="1">
    <source>
        <dbReference type="SAM" id="Coils"/>
    </source>
</evidence>
<dbReference type="EMBL" id="QWVT01000015">
    <property type="protein sequence ID" value="RID85648.1"/>
    <property type="molecule type" value="Genomic_DNA"/>
</dbReference>
<keyword evidence="1" id="KW-0175">Coiled coil</keyword>
<gene>
    <name evidence="2" type="ORF">D1970_08825</name>
</gene>